<feature type="domain" description="HTH gntR-type" evidence="4">
    <location>
        <begin position="1"/>
        <end position="66"/>
    </location>
</feature>
<dbReference type="CDD" id="cd07377">
    <property type="entry name" value="WHTH_GntR"/>
    <property type="match status" value="1"/>
</dbReference>
<sequence>MTVPRLCQNVRELALQMEPGQKLPTVNELCARFGTSRATLDEALSRLEQQHVIERKHSKGIFVSDKIHRKTILVLFDASLLAQQRHSPFWGELWHMFAQEAQSRVQRKNEYHSIHLVLRTADKQALLPEGIADMMEANLVHGLLVIGMSDYEWSEHGEIPCVTFAGYDRWMVAFDQTQFALMTVKVLAEQRCHSIGIWSPRIMTADGPELPSFHDYQACLNVFGLPFYPELARTVSPEFLHQHPQNLSFSAQGYAVAMEVFRQPSPPLLDGLIVTDDMFMEGVLAAFHQLGIKIGEEIKVATHANTGSMLIFNNTPGLTVVEFDPAEIVQKMFTVLDTLMAGQKPAEAVTRVVPKLRGSTNIFS</sequence>
<keyword evidence="6" id="KW-1185">Reference proteome</keyword>
<dbReference type="InterPro" id="IPR000524">
    <property type="entry name" value="Tscrpt_reg_HTH_GntR"/>
</dbReference>
<dbReference type="SUPFAM" id="SSF46785">
    <property type="entry name" value="Winged helix' DNA-binding domain"/>
    <property type="match status" value="1"/>
</dbReference>
<dbReference type="Proteomes" id="UP000287352">
    <property type="component" value="Unassembled WGS sequence"/>
</dbReference>
<gene>
    <name evidence="5" type="ORF">KTT_33560</name>
</gene>
<dbReference type="Pfam" id="PF00392">
    <property type="entry name" value="GntR"/>
    <property type="match status" value="1"/>
</dbReference>
<evidence type="ECO:0000256" key="1">
    <source>
        <dbReference type="ARBA" id="ARBA00023015"/>
    </source>
</evidence>
<evidence type="ECO:0000256" key="2">
    <source>
        <dbReference type="ARBA" id="ARBA00023125"/>
    </source>
</evidence>
<evidence type="ECO:0000313" key="5">
    <source>
        <dbReference type="EMBL" id="GCE13497.1"/>
    </source>
</evidence>
<dbReference type="AlphaFoldDB" id="A0A402A2X6"/>
<dbReference type="Gene3D" id="3.40.50.2300">
    <property type="match status" value="2"/>
</dbReference>
<keyword evidence="2" id="KW-0238">DNA-binding</keyword>
<keyword evidence="1" id="KW-0805">Transcription regulation</keyword>
<dbReference type="InterPro" id="IPR036388">
    <property type="entry name" value="WH-like_DNA-bd_sf"/>
</dbReference>
<evidence type="ECO:0000313" key="6">
    <source>
        <dbReference type="Proteomes" id="UP000287352"/>
    </source>
</evidence>
<protein>
    <recommendedName>
        <fullName evidence="4">HTH gntR-type domain-containing protein</fullName>
    </recommendedName>
</protein>
<dbReference type="PRINTS" id="PR00035">
    <property type="entry name" value="HTHGNTR"/>
</dbReference>
<proteinExistence type="predicted"/>
<dbReference type="Gene3D" id="1.10.10.10">
    <property type="entry name" value="Winged helix-like DNA-binding domain superfamily/Winged helix DNA-binding domain"/>
    <property type="match status" value="1"/>
</dbReference>
<name>A0A402A2X6_9CHLR</name>
<dbReference type="PANTHER" id="PTHR44846">
    <property type="entry name" value="MANNOSYL-D-GLYCERATE TRANSPORT/METABOLISM SYSTEM REPRESSOR MNGR-RELATED"/>
    <property type="match status" value="1"/>
</dbReference>
<dbReference type="InterPro" id="IPR028082">
    <property type="entry name" value="Peripla_BP_I"/>
</dbReference>
<reference evidence="6" key="1">
    <citation type="submission" date="2018-12" db="EMBL/GenBank/DDBJ databases">
        <title>Tengunoibacter tsumagoiensis gen. nov., sp. nov., Dictyobacter kobayashii sp. nov., D. alpinus sp. nov., and D. joshuensis sp. nov. and description of Dictyobacteraceae fam. nov. within the order Ktedonobacterales isolated from Tengu-no-mugimeshi.</title>
        <authorList>
            <person name="Wang C.M."/>
            <person name="Zheng Y."/>
            <person name="Sakai Y."/>
            <person name="Toyoda A."/>
            <person name="Minakuchi Y."/>
            <person name="Abe K."/>
            <person name="Yokota A."/>
            <person name="Yabe S."/>
        </authorList>
    </citation>
    <scope>NUCLEOTIDE SEQUENCE [LARGE SCALE GENOMIC DNA]</scope>
    <source>
        <strain evidence="6">Uno3</strain>
    </source>
</reference>
<dbReference type="InterPro" id="IPR050679">
    <property type="entry name" value="Bact_HTH_transcr_reg"/>
</dbReference>
<dbReference type="InterPro" id="IPR046335">
    <property type="entry name" value="LacI/GalR-like_sensor"/>
</dbReference>
<dbReference type="PROSITE" id="PS50949">
    <property type="entry name" value="HTH_GNTR"/>
    <property type="match status" value="1"/>
</dbReference>
<organism evidence="5 6">
    <name type="scientific">Tengunoibacter tsumagoiensis</name>
    <dbReference type="NCBI Taxonomy" id="2014871"/>
    <lineage>
        <taxon>Bacteria</taxon>
        <taxon>Bacillati</taxon>
        <taxon>Chloroflexota</taxon>
        <taxon>Ktedonobacteria</taxon>
        <taxon>Ktedonobacterales</taxon>
        <taxon>Dictyobacteraceae</taxon>
        <taxon>Tengunoibacter</taxon>
    </lineage>
</organism>
<dbReference type="PANTHER" id="PTHR44846:SF1">
    <property type="entry name" value="MANNOSYL-D-GLYCERATE TRANSPORT_METABOLISM SYSTEM REPRESSOR MNGR-RELATED"/>
    <property type="match status" value="1"/>
</dbReference>
<dbReference type="EMBL" id="BIFR01000001">
    <property type="protein sequence ID" value="GCE13497.1"/>
    <property type="molecule type" value="Genomic_DNA"/>
</dbReference>
<keyword evidence="3" id="KW-0804">Transcription</keyword>
<dbReference type="GO" id="GO:0045892">
    <property type="term" value="P:negative regulation of DNA-templated transcription"/>
    <property type="evidence" value="ECO:0007669"/>
    <property type="project" value="TreeGrafter"/>
</dbReference>
<dbReference type="Pfam" id="PF13377">
    <property type="entry name" value="Peripla_BP_3"/>
    <property type="match status" value="1"/>
</dbReference>
<dbReference type="InterPro" id="IPR036390">
    <property type="entry name" value="WH_DNA-bd_sf"/>
</dbReference>
<dbReference type="RefSeq" id="WP_161975547.1">
    <property type="nucleotide sequence ID" value="NZ_BIFR01000001.1"/>
</dbReference>
<dbReference type="GO" id="GO:0003700">
    <property type="term" value="F:DNA-binding transcription factor activity"/>
    <property type="evidence" value="ECO:0007669"/>
    <property type="project" value="InterPro"/>
</dbReference>
<dbReference type="GO" id="GO:0003677">
    <property type="term" value="F:DNA binding"/>
    <property type="evidence" value="ECO:0007669"/>
    <property type="project" value="UniProtKB-KW"/>
</dbReference>
<evidence type="ECO:0000259" key="4">
    <source>
        <dbReference type="PROSITE" id="PS50949"/>
    </source>
</evidence>
<dbReference type="SUPFAM" id="SSF53822">
    <property type="entry name" value="Periplasmic binding protein-like I"/>
    <property type="match status" value="1"/>
</dbReference>
<accession>A0A402A2X6</accession>
<comment type="caution">
    <text evidence="5">The sequence shown here is derived from an EMBL/GenBank/DDBJ whole genome shotgun (WGS) entry which is preliminary data.</text>
</comment>
<evidence type="ECO:0000256" key="3">
    <source>
        <dbReference type="ARBA" id="ARBA00023163"/>
    </source>
</evidence>
<dbReference type="SMART" id="SM00345">
    <property type="entry name" value="HTH_GNTR"/>
    <property type="match status" value="1"/>
</dbReference>